<gene>
    <name evidence="2" type="ORF">SE17_20110</name>
</gene>
<proteinExistence type="predicted"/>
<reference evidence="2 3" key="1">
    <citation type="submission" date="2015-09" db="EMBL/GenBank/DDBJ databases">
        <title>Draft genome sequence of Kouleothrix aurantiaca JCM 19913.</title>
        <authorList>
            <person name="Hemp J."/>
        </authorList>
    </citation>
    <scope>NUCLEOTIDE SEQUENCE [LARGE SCALE GENOMIC DNA]</scope>
    <source>
        <strain evidence="2 3">COM-B</strain>
    </source>
</reference>
<feature type="region of interest" description="Disordered" evidence="1">
    <location>
        <begin position="64"/>
        <end position="87"/>
    </location>
</feature>
<name>A0A0N8PS36_9CHLR</name>
<organism evidence="2 3">
    <name type="scientific">Kouleothrix aurantiaca</name>
    <dbReference type="NCBI Taxonomy" id="186479"/>
    <lineage>
        <taxon>Bacteria</taxon>
        <taxon>Bacillati</taxon>
        <taxon>Chloroflexota</taxon>
        <taxon>Chloroflexia</taxon>
        <taxon>Chloroflexales</taxon>
        <taxon>Roseiflexineae</taxon>
        <taxon>Roseiflexaceae</taxon>
        <taxon>Kouleothrix</taxon>
    </lineage>
</organism>
<sequence>MIWNYRVFRESDDEYVIREVFYSDDGTVLACAAQPAELVGQSTDELARLLEDFQAALQLPVLTLDDIPPPEQRPPSHERAPSVRQGDIRAALGLHEGAASRRDAGK</sequence>
<evidence type="ECO:0000313" key="2">
    <source>
        <dbReference type="EMBL" id="KPV51629.1"/>
    </source>
</evidence>
<dbReference type="Proteomes" id="UP000050509">
    <property type="component" value="Unassembled WGS sequence"/>
</dbReference>
<dbReference type="AlphaFoldDB" id="A0A0N8PS36"/>
<dbReference type="EMBL" id="LJCR01000837">
    <property type="protein sequence ID" value="KPV51629.1"/>
    <property type="molecule type" value="Genomic_DNA"/>
</dbReference>
<comment type="caution">
    <text evidence="2">The sequence shown here is derived from an EMBL/GenBank/DDBJ whole genome shotgun (WGS) entry which is preliminary data.</text>
</comment>
<accession>A0A0N8PS36</accession>
<evidence type="ECO:0000256" key="1">
    <source>
        <dbReference type="SAM" id="MobiDB-lite"/>
    </source>
</evidence>
<protein>
    <submittedName>
        <fullName evidence="2">Uncharacterized protein</fullName>
    </submittedName>
</protein>
<evidence type="ECO:0000313" key="3">
    <source>
        <dbReference type="Proteomes" id="UP000050509"/>
    </source>
</evidence>
<keyword evidence="3" id="KW-1185">Reference proteome</keyword>